<evidence type="ECO:0000313" key="3">
    <source>
        <dbReference type="EMBL" id="RCH55810.1"/>
    </source>
</evidence>
<dbReference type="PROSITE" id="PS51257">
    <property type="entry name" value="PROKAR_LIPOPROTEIN"/>
    <property type="match status" value="1"/>
</dbReference>
<accession>A0A367GRC4</accession>
<evidence type="ECO:0000256" key="2">
    <source>
        <dbReference type="SAM" id="SignalP"/>
    </source>
</evidence>
<dbReference type="Proteomes" id="UP000253209">
    <property type="component" value="Unassembled WGS sequence"/>
</dbReference>
<keyword evidence="4" id="KW-1185">Reference proteome</keyword>
<gene>
    <name evidence="3" type="ORF">DJ568_03375</name>
</gene>
<evidence type="ECO:0000313" key="4">
    <source>
        <dbReference type="Proteomes" id="UP000253209"/>
    </source>
</evidence>
<organism evidence="3 4">
    <name type="scientific">Mucilaginibacter hurinus</name>
    <dbReference type="NCBI Taxonomy" id="2201324"/>
    <lineage>
        <taxon>Bacteria</taxon>
        <taxon>Pseudomonadati</taxon>
        <taxon>Bacteroidota</taxon>
        <taxon>Sphingobacteriia</taxon>
        <taxon>Sphingobacteriales</taxon>
        <taxon>Sphingobacteriaceae</taxon>
        <taxon>Mucilaginibacter</taxon>
    </lineage>
</organism>
<feature type="chain" id="PRO_5017082602" description="Prolyl-tRNA synthetase" evidence="2">
    <location>
        <begin position="27"/>
        <end position="291"/>
    </location>
</feature>
<comment type="caution">
    <text evidence="3">The sequence shown here is derived from an EMBL/GenBank/DDBJ whole genome shotgun (WGS) entry which is preliminary data.</text>
</comment>
<sequence length="291" mass="31430">MKHNITLGIITISAIALSSCSTTKLASTQNSGDDVYNSQATAVEAPVYAPRPVYRDEYDNEESSDGYEDDYYTNDDDYHYYDDYASRINRFSYYSPFGYYDDLYYGYGPGLGMGFGYGGWGGGWGMNIGFGWGTGWGGWGFSPYWGSPWGYGGWGGLGYSYWGTGWGGYPYWGLYSGFGYAGTPRPVRGGGSMRNAMASGRNARGTTSYLPNRPNRINSTTRSATSGRPSRVDGRASGSEPRIGRPSRETSRPTYRPSVDRSPSTFGGGRSGGSFGGGGRSSGGGGRPVRQ</sequence>
<feature type="region of interest" description="Disordered" evidence="1">
    <location>
        <begin position="191"/>
        <end position="291"/>
    </location>
</feature>
<evidence type="ECO:0008006" key="5">
    <source>
        <dbReference type="Google" id="ProtNLM"/>
    </source>
</evidence>
<evidence type="ECO:0000256" key="1">
    <source>
        <dbReference type="SAM" id="MobiDB-lite"/>
    </source>
</evidence>
<feature type="compositionally biased region" description="Gly residues" evidence="1">
    <location>
        <begin position="266"/>
        <end position="291"/>
    </location>
</feature>
<feature type="compositionally biased region" description="Polar residues" evidence="1">
    <location>
        <begin position="204"/>
        <end position="228"/>
    </location>
</feature>
<dbReference type="OrthoDB" id="800068at2"/>
<dbReference type="AlphaFoldDB" id="A0A367GRC4"/>
<proteinExistence type="predicted"/>
<dbReference type="RefSeq" id="WP_114003845.1">
    <property type="nucleotide sequence ID" value="NZ_QGDC01000002.1"/>
</dbReference>
<dbReference type="EMBL" id="QGDC01000002">
    <property type="protein sequence ID" value="RCH55810.1"/>
    <property type="molecule type" value="Genomic_DNA"/>
</dbReference>
<feature type="signal peptide" evidence="2">
    <location>
        <begin position="1"/>
        <end position="26"/>
    </location>
</feature>
<reference evidence="3 4" key="1">
    <citation type="submission" date="2018-05" db="EMBL/GenBank/DDBJ databases">
        <title>Mucilaginibacter hurinus sp. nov., isolated from briquette warehouse soil.</title>
        <authorList>
            <person name="Choi L."/>
        </authorList>
    </citation>
    <scope>NUCLEOTIDE SEQUENCE [LARGE SCALE GENOMIC DNA]</scope>
    <source>
        <strain evidence="3 4">ZR32</strain>
    </source>
</reference>
<keyword evidence="2" id="KW-0732">Signal</keyword>
<feature type="compositionally biased region" description="Basic and acidic residues" evidence="1">
    <location>
        <begin position="242"/>
        <end position="251"/>
    </location>
</feature>
<name>A0A367GRC4_9SPHI</name>
<protein>
    <recommendedName>
        <fullName evidence="5">Prolyl-tRNA synthetase</fullName>
    </recommendedName>
</protein>